<keyword evidence="2" id="KW-1185">Reference proteome</keyword>
<evidence type="ECO:0000313" key="2">
    <source>
        <dbReference type="Proteomes" id="UP000706580"/>
    </source>
</evidence>
<reference evidence="1 2" key="1">
    <citation type="submission" date="2020-11" db="EMBL/GenBank/DDBJ databases">
        <title>Draft Genome of Enterobacter sp. strain EMC7.</title>
        <authorList>
            <person name="Barman P."/>
            <person name="Sinha S."/>
            <person name="Sen S."/>
            <person name="Chakraborty R."/>
        </authorList>
    </citation>
    <scope>NUCLEOTIDE SEQUENCE [LARGE SCALE GENOMIC DNA]</scope>
    <source>
        <strain evidence="1 2">EMC7</strain>
    </source>
</reference>
<protein>
    <recommendedName>
        <fullName evidence="3">Phage protein</fullName>
    </recommendedName>
</protein>
<dbReference type="Proteomes" id="UP000706580">
    <property type="component" value="Unassembled WGS sequence"/>
</dbReference>
<name>A0ABS7S222_9ENTR</name>
<dbReference type="RefSeq" id="WP_223075275.1">
    <property type="nucleotide sequence ID" value="NZ_JADMNK010000010.1"/>
</dbReference>
<organism evidence="1 2">
    <name type="scientific">Leclercia barmai</name>
    <dbReference type="NCBI Taxonomy" id="2785629"/>
    <lineage>
        <taxon>Bacteria</taxon>
        <taxon>Pseudomonadati</taxon>
        <taxon>Pseudomonadota</taxon>
        <taxon>Gammaproteobacteria</taxon>
        <taxon>Enterobacterales</taxon>
        <taxon>Enterobacteriaceae</taxon>
        <taxon>Leclercia</taxon>
    </lineage>
</organism>
<proteinExistence type="predicted"/>
<evidence type="ECO:0008006" key="3">
    <source>
        <dbReference type="Google" id="ProtNLM"/>
    </source>
</evidence>
<sequence length="71" mass="8061">MAYETENLRRKIREAAELAIAAVAVNIYPDTEAHRVEQLKSITDKLTPYDWLELLKDGNSVKCSHKVTAEC</sequence>
<dbReference type="EMBL" id="JADMNK010000010">
    <property type="protein sequence ID" value="MBZ0059601.1"/>
    <property type="molecule type" value="Genomic_DNA"/>
</dbReference>
<comment type="caution">
    <text evidence="1">The sequence shown here is derived from an EMBL/GenBank/DDBJ whole genome shotgun (WGS) entry which is preliminary data.</text>
</comment>
<accession>A0ABS7S222</accession>
<gene>
    <name evidence="1" type="ORF">ITX56_17690</name>
</gene>
<evidence type="ECO:0000313" key="1">
    <source>
        <dbReference type="EMBL" id="MBZ0059601.1"/>
    </source>
</evidence>